<dbReference type="Proteomes" id="UP000006447">
    <property type="component" value="Unassembled WGS sequence"/>
</dbReference>
<keyword evidence="4" id="KW-0413">Isomerase</keyword>
<dbReference type="InterPro" id="IPR004561">
    <property type="entry name" value="IsoChor_synthase"/>
</dbReference>
<comment type="caution">
    <text evidence="7">The sequence shown here is derived from an EMBL/GenBank/DDBJ whole genome shotgun (WGS) entry which is preliminary data.</text>
</comment>
<evidence type="ECO:0000313" key="8">
    <source>
        <dbReference type="Proteomes" id="UP000006447"/>
    </source>
</evidence>
<protein>
    <recommendedName>
        <fullName evidence="3">isochorismate synthase</fullName>
        <ecNumber evidence="3">5.4.4.2</ecNumber>
    </recommendedName>
    <alternativeName>
        <fullName evidence="5">Isochorismate mutase</fullName>
    </alternativeName>
</protein>
<evidence type="ECO:0000256" key="2">
    <source>
        <dbReference type="ARBA" id="ARBA00005297"/>
    </source>
</evidence>
<evidence type="ECO:0000256" key="1">
    <source>
        <dbReference type="ARBA" id="ARBA00000799"/>
    </source>
</evidence>
<dbReference type="InterPro" id="IPR005801">
    <property type="entry name" value="ADC_synthase"/>
</dbReference>
<dbReference type="EC" id="5.4.4.2" evidence="3"/>
<dbReference type="Pfam" id="PF00425">
    <property type="entry name" value="Chorismate_bind"/>
    <property type="match status" value="1"/>
</dbReference>
<dbReference type="PATRIC" id="fig|1165867.3.peg.4700"/>
<evidence type="ECO:0000256" key="4">
    <source>
        <dbReference type="ARBA" id="ARBA00023235"/>
    </source>
</evidence>
<feature type="domain" description="Chorismate-utilising enzyme C-terminal" evidence="6">
    <location>
        <begin position="90"/>
        <end position="351"/>
    </location>
</feature>
<dbReference type="EMBL" id="AJJH01000129">
    <property type="protein sequence ID" value="EID77560.1"/>
    <property type="molecule type" value="Genomic_DNA"/>
</dbReference>
<dbReference type="NCBIfam" id="TIGR00543">
    <property type="entry name" value="isochor_syn"/>
    <property type="match status" value="1"/>
</dbReference>
<dbReference type="SUPFAM" id="SSF56322">
    <property type="entry name" value="ADC synthase"/>
    <property type="match status" value="1"/>
</dbReference>
<dbReference type="AlphaFoldDB" id="I0WME4"/>
<evidence type="ECO:0000256" key="3">
    <source>
        <dbReference type="ARBA" id="ARBA00012824"/>
    </source>
</evidence>
<dbReference type="PANTHER" id="PTHR42839:SF2">
    <property type="entry name" value="ISOCHORISMATE SYNTHASE ENTC"/>
    <property type="match status" value="1"/>
</dbReference>
<dbReference type="Gene3D" id="3.60.120.10">
    <property type="entry name" value="Anthranilate synthase"/>
    <property type="match status" value="1"/>
</dbReference>
<sequence>MTMDGFLLSRADRTLRTSGLRHGYDTAAAAVAALANGDTELIVGALPFDPDRPAALTAPESWEFTDGPWRPGTVPDLPSVHLTREVPDPAEHVARVRSLVDRLREGTLGKVVAARSVTLRADTPISAEALAARMIHQNPTANGFAVDLSAAGESFRGRSLVGASPEVLLSRRGRRVTCRPLAGTAPRRTDPEADEKEGRGLLESTKNLAEHAFVTAWIREVLSPLCTELTVPDSPVLTSTHEVWHLATPIEGVLRDASTSALSLATRLHPTPAVCGTPTGLALATIRDLEEDRRFYGGAVGWCDGAGDGDWVVAIRCAEIAADGLEALASAGGGIVAESDPEAELDETTTKLRTLLRALGVQQGP</sequence>
<evidence type="ECO:0000259" key="6">
    <source>
        <dbReference type="Pfam" id="PF00425"/>
    </source>
</evidence>
<organism evidence="7 8">
    <name type="scientific">Rhodococcus opacus RKJ300 = JCM 13270</name>
    <dbReference type="NCBI Taxonomy" id="1165867"/>
    <lineage>
        <taxon>Bacteria</taxon>
        <taxon>Bacillati</taxon>
        <taxon>Actinomycetota</taxon>
        <taxon>Actinomycetes</taxon>
        <taxon>Mycobacteriales</taxon>
        <taxon>Nocardiaceae</taxon>
        <taxon>Rhodococcus</taxon>
    </lineage>
</organism>
<name>I0WME4_RHOOP</name>
<evidence type="ECO:0000313" key="7">
    <source>
        <dbReference type="EMBL" id="EID77560.1"/>
    </source>
</evidence>
<gene>
    <name evidence="7" type="ORF">W59_22995</name>
</gene>
<accession>I0WME4</accession>
<comment type="similarity">
    <text evidence="2">Belongs to the isochorismate synthase family.</text>
</comment>
<comment type="catalytic activity">
    <reaction evidence="1">
        <text>chorismate = isochorismate</text>
        <dbReference type="Rhea" id="RHEA:18985"/>
        <dbReference type="ChEBI" id="CHEBI:29748"/>
        <dbReference type="ChEBI" id="CHEBI:29780"/>
        <dbReference type="EC" id="5.4.4.2"/>
    </reaction>
</comment>
<dbReference type="GO" id="GO:0008909">
    <property type="term" value="F:isochorismate synthase activity"/>
    <property type="evidence" value="ECO:0007669"/>
    <property type="project" value="UniProtKB-EC"/>
</dbReference>
<reference evidence="7 8" key="1">
    <citation type="journal article" date="2012" name="J. Bacteriol.">
        <title>Draft genome sequence of the nitrophenol-degrading actinomycete Rhodococcus imtechensis RKJ300.</title>
        <authorList>
            <person name="Vikram S."/>
            <person name="Kumar S."/>
            <person name="Subramanian S."/>
            <person name="Raghava G.P."/>
        </authorList>
    </citation>
    <scope>NUCLEOTIDE SEQUENCE [LARGE SCALE GENOMIC DNA]</scope>
    <source>
        <strain evidence="7 8">RKJ300</strain>
    </source>
</reference>
<dbReference type="InterPro" id="IPR015890">
    <property type="entry name" value="Chorismate_C"/>
</dbReference>
<proteinExistence type="inferred from homology"/>
<dbReference type="PANTHER" id="PTHR42839">
    <property type="entry name" value="ISOCHORISMATE SYNTHASE ENTC"/>
    <property type="match status" value="1"/>
</dbReference>
<evidence type="ECO:0000256" key="5">
    <source>
        <dbReference type="ARBA" id="ARBA00041564"/>
    </source>
</evidence>